<accession>A0A2A6LMU5</accession>
<dbReference type="InterPro" id="IPR010694">
    <property type="entry name" value="Uncharacterised_VirK"/>
</dbReference>
<organism evidence="2 3">
    <name type="scientific">Rhizobium fredii</name>
    <name type="common">Sinorhizobium fredii</name>
    <dbReference type="NCBI Taxonomy" id="380"/>
    <lineage>
        <taxon>Bacteria</taxon>
        <taxon>Pseudomonadati</taxon>
        <taxon>Pseudomonadota</taxon>
        <taxon>Alphaproteobacteria</taxon>
        <taxon>Hyphomicrobiales</taxon>
        <taxon>Rhizobiaceae</taxon>
        <taxon>Sinorhizobium/Ensifer group</taxon>
        <taxon>Sinorhizobium</taxon>
    </lineage>
</organism>
<dbReference type="EMBL" id="NWTC01000047">
    <property type="protein sequence ID" value="PDT43983.1"/>
    <property type="molecule type" value="Genomic_DNA"/>
</dbReference>
<sequence length="145" mass="15518">MKHIVATLFGILFATAANAAGDSHVLASVPELERALTTGKPVTVTVDLGMCTPATADTPSTKTRGGVSIDGYRITSDGTLAFADQHFTIDRDGKPVVQFLRYRIRPDGGAEFTMVVFNVPSYERKGTSLVYKCSIGHGLSFFSSQ</sequence>
<dbReference type="AlphaFoldDB" id="A0A2A6LMU5"/>
<keyword evidence="1" id="KW-0732">Signal</keyword>
<dbReference type="Proteomes" id="UP000220353">
    <property type="component" value="Unassembled WGS sequence"/>
</dbReference>
<reference evidence="2 3" key="1">
    <citation type="submission" date="2017-09" db="EMBL/GenBank/DDBJ databases">
        <title>Comparative genomics of rhizobia isolated from Phaseolus vulgaris in China.</title>
        <authorList>
            <person name="Tong W."/>
        </authorList>
    </citation>
    <scope>NUCLEOTIDE SEQUENCE [LARGE SCALE GENOMIC DNA]</scope>
    <source>
        <strain evidence="2 3">PCH1</strain>
    </source>
</reference>
<proteinExistence type="predicted"/>
<evidence type="ECO:0000313" key="2">
    <source>
        <dbReference type="EMBL" id="PDT43983.1"/>
    </source>
</evidence>
<evidence type="ECO:0000256" key="1">
    <source>
        <dbReference type="SAM" id="SignalP"/>
    </source>
</evidence>
<comment type="caution">
    <text evidence="2">The sequence shown here is derived from an EMBL/GenBank/DDBJ whole genome shotgun (WGS) entry which is preliminary data.</text>
</comment>
<gene>
    <name evidence="2" type="ORF">CO661_31765</name>
</gene>
<evidence type="ECO:0008006" key="4">
    <source>
        <dbReference type="Google" id="ProtNLM"/>
    </source>
</evidence>
<name>A0A2A6LMU5_RHIFR</name>
<evidence type="ECO:0000313" key="3">
    <source>
        <dbReference type="Proteomes" id="UP000220353"/>
    </source>
</evidence>
<feature type="chain" id="PRO_5012698567" description="VirK protein" evidence="1">
    <location>
        <begin position="20"/>
        <end position="145"/>
    </location>
</feature>
<dbReference type="RefSeq" id="WP_097588000.1">
    <property type="nucleotide sequence ID" value="NZ_NWTC01000047.1"/>
</dbReference>
<protein>
    <recommendedName>
        <fullName evidence="4">VirK protein</fullName>
    </recommendedName>
</protein>
<feature type="signal peptide" evidence="1">
    <location>
        <begin position="1"/>
        <end position="19"/>
    </location>
</feature>
<dbReference type="Pfam" id="PF06903">
    <property type="entry name" value="VirK"/>
    <property type="match status" value="1"/>
</dbReference>